<dbReference type="PANTHER" id="PTHR12081:SF44">
    <property type="entry name" value="TRANSCRIPTION FACTOR E2F3"/>
    <property type="match status" value="1"/>
</dbReference>
<dbReference type="GO" id="GO:0000978">
    <property type="term" value="F:RNA polymerase II cis-regulatory region sequence-specific DNA binding"/>
    <property type="evidence" value="ECO:0007669"/>
    <property type="project" value="InterPro"/>
</dbReference>
<dbReference type="KEGG" id="tng:GSTEN00018275G001"/>
<dbReference type="InterPro" id="IPR003316">
    <property type="entry name" value="E2F_WHTH_DNA-bd_dom"/>
</dbReference>
<evidence type="ECO:0000256" key="3">
    <source>
        <dbReference type="ARBA" id="ARBA00023125"/>
    </source>
</evidence>
<keyword evidence="3 5" id="KW-0238">DNA-binding</keyword>
<accession>Q4SH95</accession>
<dbReference type="InterPro" id="IPR015633">
    <property type="entry name" value="E2F"/>
</dbReference>
<dbReference type="InterPro" id="IPR037241">
    <property type="entry name" value="E2F-DP_heterodim"/>
</dbReference>
<gene>
    <name evidence="8" type="ORF">GSTENG00018275001</name>
</gene>
<feature type="non-terminal residue" evidence="8">
    <location>
        <position position="410"/>
    </location>
</feature>
<evidence type="ECO:0000313" key="8">
    <source>
        <dbReference type="EMBL" id="CAF99987.1"/>
    </source>
</evidence>
<dbReference type="Pfam" id="PF02319">
    <property type="entry name" value="WHD_E2F_TDP"/>
    <property type="match status" value="1"/>
</dbReference>
<dbReference type="GO" id="GO:0046983">
    <property type="term" value="F:protein dimerization activity"/>
    <property type="evidence" value="ECO:0007669"/>
    <property type="project" value="InterPro"/>
</dbReference>
<evidence type="ECO:0000256" key="4">
    <source>
        <dbReference type="ARBA" id="ARBA00023163"/>
    </source>
</evidence>
<dbReference type="GO" id="GO:0000981">
    <property type="term" value="F:DNA-binding transcription factor activity, RNA polymerase II-specific"/>
    <property type="evidence" value="ECO:0007669"/>
    <property type="project" value="TreeGrafter"/>
</dbReference>
<comment type="subcellular location">
    <subcellularLocation>
        <location evidence="5">Nucleus</location>
    </subcellularLocation>
</comment>
<dbReference type="InterPro" id="IPR036390">
    <property type="entry name" value="WH_DNA-bd_sf"/>
</dbReference>
<dbReference type="InterPro" id="IPR036388">
    <property type="entry name" value="WH-like_DNA-bd_sf"/>
</dbReference>
<reference evidence="8" key="2">
    <citation type="submission" date="2004-02" db="EMBL/GenBank/DDBJ databases">
        <authorList>
            <consortium name="Genoscope"/>
            <consortium name="Whitehead Institute Centre for Genome Research"/>
        </authorList>
    </citation>
    <scope>NUCLEOTIDE SEQUENCE</scope>
</reference>
<keyword evidence="4 5" id="KW-0804">Transcription</keyword>
<organism evidence="8">
    <name type="scientific">Tetraodon nigroviridis</name>
    <name type="common">Spotted green pufferfish</name>
    <name type="synonym">Chelonodon nigroviridis</name>
    <dbReference type="NCBI Taxonomy" id="99883"/>
    <lineage>
        <taxon>Eukaryota</taxon>
        <taxon>Metazoa</taxon>
        <taxon>Chordata</taxon>
        <taxon>Craniata</taxon>
        <taxon>Vertebrata</taxon>
        <taxon>Euteleostomi</taxon>
        <taxon>Actinopterygii</taxon>
        <taxon>Neopterygii</taxon>
        <taxon>Teleostei</taxon>
        <taxon>Neoteleostei</taxon>
        <taxon>Acanthomorphata</taxon>
        <taxon>Eupercaria</taxon>
        <taxon>Tetraodontiformes</taxon>
        <taxon>Tetradontoidea</taxon>
        <taxon>Tetraodontidae</taxon>
        <taxon>Tetraodon</taxon>
    </lineage>
</organism>
<dbReference type="GO" id="GO:0090575">
    <property type="term" value="C:RNA polymerase II transcription regulator complex"/>
    <property type="evidence" value="ECO:0007669"/>
    <property type="project" value="TreeGrafter"/>
</dbReference>
<dbReference type="EMBL" id="CAAE01014587">
    <property type="protein sequence ID" value="CAF99987.1"/>
    <property type="molecule type" value="Genomic_DNA"/>
</dbReference>
<keyword evidence="5" id="KW-0539">Nucleus</keyword>
<dbReference type="SUPFAM" id="SSF46785">
    <property type="entry name" value="Winged helix' DNA-binding domain"/>
    <property type="match status" value="1"/>
</dbReference>
<feature type="domain" description="E2F/DP family winged-helix DNA-binding" evidence="7">
    <location>
        <begin position="65"/>
        <end position="130"/>
    </location>
</feature>
<feature type="compositionally biased region" description="Basic and acidic residues" evidence="6">
    <location>
        <begin position="23"/>
        <end position="34"/>
    </location>
</feature>
<evidence type="ECO:0000256" key="2">
    <source>
        <dbReference type="ARBA" id="ARBA00023015"/>
    </source>
</evidence>
<evidence type="ECO:0000259" key="7">
    <source>
        <dbReference type="SMART" id="SM01372"/>
    </source>
</evidence>
<dbReference type="AlphaFoldDB" id="Q4SH95"/>
<comment type="similarity">
    <text evidence="1 5">Belongs to the E2F/DP family.</text>
</comment>
<dbReference type="PANTHER" id="PTHR12081">
    <property type="entry name" value="TRANSCRIPTION FACTOR E2F"/>
    <property type="match status" value="1"/>
</dbReference>
<dbReference type="Gene3D" id="1.10.10.10">
    <property type="entry name" value="Winged helix-like DNA-binding domain superfamily/Winged helix DNA-binding domain"/>
    <property type="match status" value="1"/>
</dbReference>
<keyword evidence="2 5" id="KW-0805">Transcription regulation</keyword>
<name>Q4SH95_TETNG</name>
<dbReference type="Gene3D" id="6.10.250.540">
    <property type="match status" value="1"/>
</dbReference>
<feature type="region of interest" description="Disordered" evidence="6">
    <location>
        <begin position="23"/>
        <end position="66"/>
    </location>
</feature>
<evidence type="ECO:0000256" key="5">
    <source>
        <dbReference type="RuleBase" id="RU003796"/>
    </source>
</evidence>
<dbReference type="CDD" id="cd14660">
    <property type="entry name" value="E2F_DD"/>
    <property type="match status" value="1"/>
</dbReference>
<dbReference type="OrthoDB" id="1743261at2759"/>
<sequence>MVRNSRAYRSPLALLPQAKRRLALDDSDHQHQSEPIRTPRGRGATANGTRIKAPRTPKSPPEKTRYDTSLGLLTKKFVELLGQSSDGVLDLNLAAETLQVQKRRLYDITNVLEGIHLIKKKSKNNIQWMGCSLLEEEGSLSQRQSLTDEVSALGEEEQRLEQLIQTCSKDMRCMSELSSNQKYPSVATPDTRAWPDPVSTYAYITYQDIKQLGNLKDQTVIVVKAPTDTKLEVTDPDEVRAPAPTSEEASERPVLIRCCVYIYDGFPSPPQSLSIHLTSTKGPIDVLLCPDDDNDPKSPVKNGGTDINGNSPFLKVLQAPSPGPPPPAAAAAAVSITTLSPISSPYTSLLQQTEDQIPTSLGPFLNLGPPLLEQDDYLLGLGDDQGISDLFDACDFDKIRSLGLDDLLCS</sequence>
<dbReference type="InterPro" id="IPR032198">
    <property type="entry name" value="E2F_CC-MB"/>
</dbReference>
<evidence type="ECO:0000256" key="1">
    <source>
        <dbReference type="ARBA" id="ARBA00010940"/>
    </source>
</evidence>
<dbReference type="SMART" id="SM01372">
    <property type="entry name" value="E2F_TDP"/>
    <property type="match status" value="1"/>
</dbReference>
<proteinExistence type="inferred from homology"/>
<dbReference type="FunFam" id="1.10.10.10:FF:000008">
    <property type="entry name" value="E2F transcription factor 1"/>
    <property type="match status" value="1"/>
</dbReference>
<dbReference type="SUPFAM" id="SSF144074">
    <property type="entry name" value="E2F-DP heterodimerization region"/>
    <property type="match status" value="1"/>
</dbReference>
<evidence type="ECO:0000256" key="6">
    <source>
        <dbReference type="SAM" id="MobiDB-lite"/>
    </source>
</evidence>
<protein>
    <submittedName>
        <fullName evidence="8">Chromosome 8 SCAF14587, whole genome shotgun sequence</fullName>
    </submittedName>
</protein>
<reference evidence="8" key="1">
    <citation type="journal article" date="2004" name="Nature">
        <title>Genome duplication in the teleost fish Tetraodon nigroviridis reveals the early vertebrate proto-karyotype.</title>
        <authorList>
            <person name="Jaillon O."/>
            <person name="Aury J.-M."/>
            <person name="Brunet F."/>
            <person name="Petit J.-L."/>
            <person name="Stange-Thomann N."/>
            <person name="Mauceli E."/>
            <person name="Bouneau L."/>
            <person name="Fischer C."/>
            <person name="Ozouf-Costaz C."/>
            <person name="Bernot A."/>
            <person name="Nicaud S."/>
            <person name="Jaffe D."/>
            <person name="Fisher S."/>
            <person name="Lutfalla G."/>
            <person name="Dossat C."/>
            <person name="Segurens B."/>
            <person name="Dasilva C."/>
            <person name="Salanoubat M."/>
            <person name="Levy M."/>
            <person name="Boudet N."/>
            <person name="Castellano S."/>
            <person name="Anthouard V."/>
            <person name="Jubin C."/>
            <person name="Castelli V."/>
            <person name="Katinka M."/>
            <person name="Vacherie B."/>
            <person name="Biemont C."/>
            <person name="Skalli Z."/>
            <person name="Cattolico L."/>
            <person name="Poulain J."/>
            <person name="De Berardinis V."/>
            <person name="Cruaud C."/>
            <person name="Duprat S."/>
            <person name="Brottier P."/>
            <person name="Coutanceau J.-P."/>
            <person name="Gouzy J."/>
            <person name="Parra G."/>
            <person name="Lardier G."/>
            <person name="Chapple C."/>
            <person name="McKernan K.J."/>
            <person name="McEwan P."/>
            <person name="Bosak S."/>
            <person name="Kellis M."/>
            <person name="Volff J.-N."/>
            <person name="Guigo R."/>
            <person name="Zody M.C."/>
            <person name="Mesirov J."/>
            <person name="Lindblad-Toh K."/>
            <person name="Birren B."/>
            <person name="Nusbaum C."/>
            <person name="Kahn D."/>
            <person name="Robinson-Rechavi M."/>
            <person name="Laudet V."/>
            <person name="Schachter V."/>
            <person name="Quetier F."/>
            <person name="Saurin W."/>
            <person name="Scarpelli C."/>
            <person name="Wincker P."/>
            <person name="Lander E.S."/>
            <person name="Weissenbach J."/>
            <person name="Roest Crollius H."/>
        </authorList>
    </citation>
    <scope>NUCLEOTIDE SEQUENCE [LARGE SCALE GENOMIC DNA]</scope>
</reference>
<dbReference type="Pfam" id="PF16421">
    <property type="entry name" value="E2F_CC-MB"/>
    <property type="match status" value="1"/>
</dbReference>